<dbReference type="CTD" id="100533177"/>
<dbReference type="GeneID" id="101696932"/>
<sequence>MVNSCCPGKDLATPAVPTTTMSPRGGRVGNAICLPSSCQSRTWQLVTCQESHQLPSSLLRGCEPISSQAPYLSDMSCVGFICQPICPSTACSESSTGHSPRPVSSPPPSCLDSSRCETKYCDASSCQQSSCREPVCTPGPCQAACGQSICHDVKSCQLSGSEVTSCAETSCPQVLSAAGSCQPTCCQGGSWHPTGGEDQPCSATYYQPVCYIFEPCQSVPCTPVSCQPMTYMLSSCSPACWVASPSQSCHCQPVSPISFICQPVATCQSPCSEKCPCKPVSCGQPTCGGPTSHSCGRKSPPCQPACCVTGSGKASSCGPSCFRATSPSRCKARPCLLTSCQPGCKVSCHWPMLG</sequence>
<reference evidence="2" key="1">
    <citation type="submission" date="2025-08" db="UniProtKB">
        <authorList>
            <consortium name="RefSeq"/>
        </authorList>
    </citation>
    <scope>IDENTIFICATION</scope>
</reference>
<protein>
    <submittedName>
        <fullName evidence="2">Keratin-associated protein 29-1</fullName>
    </submittedName>
</protein>
<name>A0AAX6RHT5_HETGA</name>
<accession>A0AAX6RHT5</accession>
<dbReference type="RefSeq" id="XP_021096004.1">
    <property type="nucleotide sequence ID" value="XM_021240345.1"/>
</dbReference>
<evidence type="ECO:0000313" key="1">
    <source>
        <dbReference type="Proteomes" id="UP000694906"/>
    </source>
</evidence>
<dbReference type="Proteomes" id="UP000694906">
    <property type="component" value="Unplaced"/>
</dbReference>
<dbReference type="AlphaFoldDB" id="A0AAX6RHT5"/>
<evidence type="ECO:0000313" key="2">
    <source>
        <dbReference type="RefSeq" id="XP_021096004.1"/>
    </source>
</evidence>
<proteinExistence type="predicted"/>
<gene>
    <name evidence="2" type="primary">LOC101696932</name>
</gene>
<organism evidence="1 2">
    <name type="scientific">Heterocephalus glaber</name>
    <name type="common">Naked mole rat</name>
    <dbReference type="NCBI Taxonomy" id="10181"/>
    <lineage>
        <taxon>Eukaryota</taxon>
        <taxon>Metazoa</taxon>
        <taxon>Chordata</taxon>
        <taxon>Craniata</taxon>
        <taxon>Vertebrata</taxon>
        <taxon>Euteleostomi</taxon>
        <taxon>Mammalia</taxon>
        <taxon>Eutheria</taxon>
        <taxon>Euarchontoglires</taxon>
        <taxon>Glires</taxon>
        <taxon>Rodentia</taxon>
        <taxon>Hystricomorpha</taxon>
        <taxon>Bathyergidae</taxon>
        <taxon>Heterocephalus</taxon>
    </lineage>
</organism>
<keyword evidence="1" id="KW-1185">Reference proteome</keyword>